<dbReference type="Pfam" id="PF20147">
    <property type="entry name" value="Crinkler"/>
    <property type="match status" value="1"/>
</dbReference>
<accession>A0A0C2WRJ5</accession>
<organism evidence="5 6">
    <name type="scientific">Amanita muscaria (strain Koide BX008)</name>
    <dbReference type="NCBI Taxonomy" id="946122"/>
    <lineage>
        <taxon>Eukaryota</taxon>
        <taxon>Fungi</taxon>
        <taxon>Dikarya</taxon>
        <taxon>Basidiomycota</taxon>
        <taxon>Agaricomycotina</taxon>
        <taxon>Agaricomycetes</taxon>
        <taxon>Agaricomycetidae</taxon>
        <taxon>Agaricales</taxon>
        <taxon>Pluteineae</taxon>
        <taxon>Amanitaceae</taxon>
        <taxon>Amanita</taxon>
    </lineage>
</organism>
<comment type="subcellular location">
    <subcellularLocation>
        <location evidence="1">Host cell</location>
    </subcellularLocation>
    <subcellularLocation>
        <location evidence="2">Secreted</location>
    </subcellularLocation>
</comment>
<dbReference type="InterPro" id="IPR045379">
    <property type="entry name" value="Crinkler_N"/>
</dbReference>
<dbReference type="InParanoid" id="A0A0C2WRJ5"/>
<evidence type="ECO:0000256" key="2">
    <source>
        <dbReference type="ARBA" id="ARBA00004613"/>
    </source>
</evidence>
<dbReference type="AlphaFoldDB" id="A0A0C2WRJ5"/>
<proteinExistence type="predicted"/>
<dbReference type="Proteomes" id="UP000054549">
    <property type="component" value="Unassembled WGS sequence"/>
</dbReference>
<evidence type="ECO:0000256" key="3">
    <source>
        <dbReference type="ARBA" id="ARBA00022525"/>
    </source>
</evidence>
<evidence type="ECO:0000256" key="1">
    <source>
        <dbReference type="ARBA" id="ARBA00004340"/>
    </source>
</evidence>
<reference evidence="5 6" key="1">
    <citation type="submission" date="2014-04" db="EMBL/GenBank/DDBJ databases">
        <title>Evolutionary Origins and Diversification of the Mycorrhizal Mutualists.</title>
        <authorList>
            <consortium name="DOE Joint Genome Institute"/>
            <consortium name="Mycorrhizal Genomics Consortium"/>
            <person name="Kohler A."/>
            <person name="Kuo A."/>
            <person name="Nagy L.G."/>
            <person name="Floudas D."/>
            <person name="Copeland A."/>
            <person name="Barry K.W."/>
            <person name="Cichocki N."/>
            <person name="Veneault-Fourrey C."/>
            <person name="LaButti K."/>
            <person name="Lindquist E.A."/>
            <person name="Lipzen A."/>
            <person name="Lundell T."/>
            <person name="Morin E."/>
            <person name="Murat C."/>
            <person name="Riley R."/>
            <person name="Ohm R."/>
            <person name="Sun H."/>
            <person name="Tunlid A."/>
            <person name="Henrissat B."/>
            <person name="Grigoriev I.V."/>
            <person name="Hibbett D.S."/>
            <person name="Martin F."/>
        </authorList>
    </citation>
    <scope>NUCLEOTIDE SEQUENCE [LARGE SCALE GENOMIC DNA]</scope>
    <source>
        <strain evidence="5 6">Koide BX008</strain>
    </source>
</reference>
<keyword evidence="6" id="KW-1185">Reference proteome</keyword>
<dbReference type="GO" id="GO:0043657">
    <property type="term" value="C:host cell"/>
    <property type="evidence" value="ECO:0007669"/>
    <property type="project" value="UniProtKB-SubCell"/>
</dbReference>
<dbReference type="GO" id="GO:0005576">
    <property type="term" value="C:extracellular region"/>
    <property type="evidence" value="ECO:0007669"/>
    <property type="project" value="UniProtKB-SubCell"/>
</dbReference>
<sequence>MLTERSWSVVHSQTAEGLFSARFVQMLLQPLGLKTPVLVRTHFLDSIGSGLSQDVSASSIFPRSDPAKSAQRQSLMIPHQLNCLINGESIIFVVTIERDSVVSTLKEVIQSKRAMGILKDTDPHALELWKPNNSNPITAKPSGTLVEVPGRQSSAIF</sequence>
<protein>
    <recommendedName>
        <fullName evidence="4">Crinkler effector protein N-terminal domain-containing protein</fullName>
    </recommendedName>
</protein>
<feature type="domain" description="Crinkler effector protein N-terminal" evidence="4">
    <location>
        <begin position="80"/>
        <end position="139"/>
    </location>
</feature>
<evidence type="ECO:0000313" key="6">
    <source>
        <dbReference type="Proteomes" id="UP000054549"/>
    </source>
</evidence>
<dbReference type="EMBL" id="KN818326">
    <property type="protein sequence ID" value="KIL58918.1"/>
    <property type="molecule type" value="Genomic_DNA"/>
</dbReference>
<evidence type="ECO:0000313" key="5">
    <source>
        <dbReference type="EMBL" id="KIL58918.1"/>
    </source>
</evidence>
<name>A0A0C2WRJ5_AMAMK</name>
<keyword evidence="3" id="KW-0964">Secreted</keyword>
<dbReference type="HOGENOM" id="CLU_1677382_0_0_1"/>
<gene>
    <name evidence="5" type="ORF">M378DRAFT_15183</name>
</gene>
<evidence type="ECO:0000259" key="4">
    <source>
        <dbReference type="Pfam" id="PF20147"/>
    </source>
</evidence>